<dbReference type="FunCoup" id="A0A0V1BI38">
    <property type="interactions" value="869"/>
</dbReference>
<dbReference type="GO" id="GO:0005789">
    <property type="term" value="C:endoplasmic reticulum membrane"/>
    <property type="evidence" value="ECO:0007669"/>
    <property type="project" value="UniProtKB-SubCell"/>
</dbReference>
<dbReference type="PROSITE" id="PS51390">
    <property type="entry name" value="WAP"/>
    <property type="match status" value="1"/>
</dbReference>
<dbReference type="GO" id="GO:0034198">
    <property type="term" value="P:cellular response to amino acid starvation"/>
    <property type="evidence" value="ECO:0007669"/>
    <property type="project" value="TreeGrafter"/>
</dbReference>
<comment type="caution">
    <text evidence="11">The sequence shown here is derived from an EMBL/GenBank/DDBJ whole genome shotgun (WGS) entry which is preliminary data.</text>
</comment>
<evidence type="ECO:0000256" key="5">
    <source>
        <dbReference type="ARBA" id="ARBA00022692"/>
    </source>
</evidence>
<dbReference type="OrthoDB" id="338854at2759"/>
<dbReference type="InterPro" id="IPR009348">
    <property type="entry name" value="NPR2-like"/>
</dbReference>
<dbReference type="GO" id="GO:1990130">
    <property type="term" value="C:GATOR1 complex"/>
    <property type="evidence" value="ECO:0007669"/>
    <property type="project" value="TreeGrafter"/>
</dbReference>
<evidence type="ECO:0000256" key="7">
    <source>
        <dbReference type="ARBA" id="ARBA00022989"/>
    </source>
</evidence>
<keyword evidence="12" id="KW-1185">Reference proteome</keyword>
<dbReference type="Pfam" id="PF06699">
    <property type="entry name" value="PIG-F"/>
    <property type="match status" value="1"/>
</dbReference>
<dbReference type="PANTHER" id="PTHR12991:SF10">
    <property type="entry name" value="GATOR COMPLEX PROTEIN NPRL2"/>
    <property type="match status" value="1"/>
</dbReference>
<keyword evidence="6" id="KW-0256">Endoplasmic reticulum</keyword>
<dbReference type="UniPathway" id="UPA00196"/>
<feature type="non-terminal residue" evidence="11">
    <location>
        <position position="699"/>
    </location>
</feature>
<dbReference type="Pfam" id="PF00095">
    <property type="entry name" value="WAP"/>
    <property type="match status" value="1"/>
</dbReference>
<keyword evidence="5 9" id="KW-0812">Transmembrane</keyword>
<dbReference type="InterPro" id="IPR008197">
    <property type="entry name" value="WAP_dom"/>
</dbReference>
<feature type="transmembrane region" description="Helical" evidence="9">
    <location>
        <begin position="86"/>
        <end position="104"/>
    </location>
</feature>
<dbReference type="GO" id="GO:0006506">
    <property type="term" value="P:GPI anchor biosynthetic process"/>
    <property type="evidence" value="ECO:0007669"/>
    <property type="project" value="UniProtKB-UniPathway"/>
</dbReference>
<reference evidence="11 12" key="1">
    <citation type="submission" date="2015-01" db="EMBL/GenBank/DDBJ databases">
        <title>Evolution of Trichinella species and genotypes.</title>
        <authorList>
            <person name="Korhonen P.K."/>
            <person name="Edoardo P."/>
            <person name="Giuseppe L.R."/>
            <person name="Gasser R.B."/>
        </authorList>
    </citation>
    <scope>NUCLEOTIDE SEQUENCE [LARGE SCALE GENOMIC DNA]</scope>
    <source>
        <strain evidence="11">ISS3</strain>
    </source>
</reference>
<keyword evidence="7 9" id="KW-1133">Transmembrane helix</keyword>
<keyword evidence="8 9" id="KW-0472">Membrane</keyword>
<evidence type="ECO:0000256" key="8">
    <source>
        <dbReference type="ARBA" id="ARBA00023136"/>
    </source>
</evidence>
<dbReference type="InterPro" id="IPR036645">
    <property type="entry name" value="Elafin-like_sf"/>
</dbReference>
<dbReference type="InterPro" id="IPR009580">
    <property type="entry name" value="GPI_biosynthesis_protein_Pig-F"/>
</dbReference>
<dbReference type="eggNOG" id="KOG3789">
    <property type="taxonomic scope" value="Eukaryota"/>
</dbReference>
<dbReference type="AlphaFoldDB" id="A0A0V1BI38"/>
<evidence type="ECO:0000256" key="1">
    <source>
        <dbReference type="ARBA" id="ARBA00004477"/>
    </source>
</evidence>
<feature type="transmembrane region" description="Helical" evidence="9">
    <location>
        <begin position="125"/>
        <end position="147"/>
    </location>
</feature>
<dbReference type="GO" id="GO:1904262">
    <property type="term" value="P:negative regulation of TORC1 signaling"/>
    <property type="evidence" value="ECO:0007669"/>
    <property type="project" value="TreeGrafter"/>
</dbReference>
<accession>A0A0V1BI38</accession>
<feature type="domain" description="WAP" evidence="10">
    <location>
        <begin position="652"/>
        <end position="699"/>
    </location>
</feature>
<evidence type="ECO:0000313" key="11">
    <source>
        <dbReference type="EMBL" id="KRY36608.1"/>
    </source>
</evidence>
<dbReference type="SUPFAM" id="SSF57256">
    <property type="entry name" value="Elafin-like"/>
    <property type="match status" value="1"/>
</dbReference>
<sequence length="699" mass="78848">MESTEILVHDVRIQYKGAYNYALLRKCRFHCAVLLVEENFKAKRCILRFSIKMVVQFFSELLVVSMVNYVLVVLCGASTSTIKENYLLAAIITVCTAVPALLFIQNWDQLLGVVFEKKLIRKTDFFVHYITHGTYLGAYLGAIPVPLDWDRPWQPKSRRAMLASLAPSSPNCDVPPLLGIFYAKFDSHLGPRILCQVPPDKQFIERDVFDTVSSFIITKSKLVDQLVKVDLADVKIIGYPKAIPGNQYDRNAYIFNVCFVVANTKTNDRDYVYEPLVEKLAKTLSAMLTKLFNELNETGCSSIILGDHYQVHLALLDHRPSVPVVSASMAPVVCTKVDKLLANCSDQVLRRLLPLINGFDSVAKLSSAAKVDIEITKQCLTDAAVAGVVSFVPTLQYKRCYMVTPQIGTLYRDKALQQDLCHTVKLRGSEMPKFSDVFRLLSLLKPSLTMHEWSYTYTPKNYHVHEGKLIQYALLKGLIRQITAYPILLANCNPKFDGSVSRIDCQQLDGGKSIEELSVNANVHCLRVEKVFEESPHGQEYLGVGHFYMFIFFLICFILIIPTTTTTAWNLLPIRIALLAERDQQRDTVSKFFIKKRLSINTNFDWCPNLKNIEKYIRNEKQKICKTDADCPPGEKCCPTKDACKICIKSRKEVKKRGSCPILKSSEIVGNLIMCNSDANCRGVKKCCATTIGKSCTMP</sequence>
<gene>
    <name evidence="11" type="primary">Nprl2</name>
    <name evidence="11" type="ORF">T01_324</name>
</gene>
<dbReference type="GO" id="GO:0030414">
    <property type="term" value="F:peptidase inhibitor activity"/>
    <property type="evidence" value="ECO:0007669"/>
    <property type="project" value="InterPro"/>
</dbReference>
<keyword evidence="4" id="KW-0337">GPI-anchor biosynthesis</keyword>
<evidence type="ECO:0000256" key="4">
    <source>
        <dbReference type="ARBA" id="ARBA00022502"/>
    </source>
</evidence>
<evidence type="ECO:0000256" key="9">
    <source>
        <dbReference type="SAM" id="Phobius"/>
    </source>
</evidence>
<dbReference type="Pfam" id="PF06218">
    <property type="entry name" value="NPR2"/>
    <property type="match status" value="2"/>
</dbReference>
<dbReference type="InParanoid" id="A0A0V1BI38"/>
<comment type="subcellular location">
    <subcellularLocation>
        <location evidence="1">Endoplasmic reticulum membrane</location>
        <topology evidence="1">Multi-pass membrane protein</topology>
    </subcellularLocation>
</comment>
<dbReference type="STRING" id="6334.A0A0V1BI38"/>
<evidence type="ECO:0000259" key="10">
    <source>
        <dbReference type="PROSITE" id="PS51390"/>
    </source>
</evidence>
<dbReference type="GO" id="GO:0005576">
    <property type="term" value="C:extracellular region"/>
    <property type="evidence" value="ECO:0007669"/>
    <property type="project" value="InterPro"/>
</dbReference>
<protein>
    <submittedName>
        <fullName evidence="11">Nitrogen permease regulator 2-like protein</fullName>
    </submittedName>
</protein>
<dbReference type="PANTHER" id="PTHR12991">
    <property type="entry name" value="NITROGEN PERMEASE REGULATOR 2/TUMOR SUPPRESSOR CANDIDATE 4"/>
    <property type="match status" value="1"/>
</dbReference>
<comment type="pathway">
    <text evidence="2">Glycolipid biosynthesis; glycosylphosphatidylinositol-anchor biosynthesis.</text>
</comment>
<evidence type="ECO:0000256" key="2">
    <source>
        <dbReference type="ARBA" id="ARBA00004687"/>
    </source>
</evidence>
<dbReference type="GO" id="GO:0010508">
    <property type="term" value="P:positive regulation of autophagy"/>
    <property type="evidence" value="ECO:0007669"/>
    <property type="project" value="TreeGrafter"/>
</dbReference>
<dbReference type="EMBL" id="JYDH01000041">
    <property type="protein sequence ID" value="KRY36608.1"/>
    <property type="molecule type" value="Genomic_DNA"/>
</dbReference>
<evidence type="ECO:0000256" key="3">
    <source>
        <dbReference type="ARBA" id="ARBA00008433"/>
    </source>
</evidence>
<dbReference type="Proteomes" id="UP000054776">
    <property type="component" value="Unassembled WGS sequence"/>
</dbReference>
<dbReference type="GO" id="GO:0005096">
    <property type="term" value="F:GTPase activator activity"/>
    <property type="evidence" value="ECO:0007669"/>
    <property type="project" value="TreeGrafter"/>
</dbReference>
<dbReference type="Gene3D" id="4.10.75.10">
    <property type="entry name" value="Elafin-like"/>
    <property type="match status" value="1"/>
</dbReference>
<feature type="transmembrane region" description="Helical" evidence="9">
    <location>
        <begin position="547"/>
        <end position="572"/>
    </location>
</feature>
<evidence type="ECO:0000313" key="12">
    <source>
        <dbReference type="Proteomes" id="UP000054776"/>
    </source>
</evidence>
<name>A0A0V1BI38_TRISP</name>
<organism evidence="11 12">
    <name type="scientific">Trichinella spiralis</name>
    <name type="common">Trichina worm</name>
    <dbReference type="NCBI Taxonomy" id="6334"/>
    <lineage>
        <taxon>Eukaryota</taxon>
        <taxon>Metazoa</taxon>
        <taxon>Ecdysozoa</taxon>
        <taxon>Nematoda</taxon>
        <taxon>Enoplea</taxon>
        <taxon>Dorylaimia</taxon>
        <taxon>Trichinellida</taxon>
        <taxon>Trichinellidae</taxon>
        <taxon>Trichinella</taxon>
    </lineage>
</organism>
<evidence type="ECO:0000256" key="6">
    <source>
        <dbReference type="ARBA" id="ARBA00022824"/>
    </source>
</evidence>
<comment type="similarity">
    <text evidence="3">Belongs to the NPR2 family.</text>
</comment>
<proteinExistence type="inferred from homology"/>
<dbReference type="SMART" id="SM00217">
    <property type="entry name" value="WAP"/>
    <property type="match status" value="1"/>
</dbReference>
<feature type="transmembrane region" description="Helical" evidence="9">
    <location>
        <begin position="53"/>
        <end position="74"/>
    </location>
</feature>
<dbReference type="GO" id="GO:0005774">
    <property type="term" value="C:vacuolar membrane"/>
    <property type="evidence" value="ECO:0007669"/>
    <property type="project" value="TreeGrafter"/>
</dbReference>